<dbReference type="AlphaFoldDB" id="A0A194XH75"/>
<dbReference type="Pfam" id="PF24883">
    <property type="entry name" value="NPHP3_N"/>
    <property type="match status" value="1"/>
</dbReference>
<evidence type="ECO:0000256" key="1">
    <source>
        <dbReference type="ARBA" id="ARBA00022737"/>
    </source>
</evidence>
<organism evidence="3 4">
    <name type="scientific">Mollisia scopiformis</name>
    <name type="common">Conifer needle endophyte fungus</name>
    <name type="synonym">Phialocephala scopiformis</name>
    <dbReference type="NCBI Taxonomy" id="149040"/>
    <lineage>
        <taxon>Eukaryota</taxon>
        <taxon>Fungi</taxon>
        <taxon>Dikarya</taxon>
        <taxon>Ascomycota</taxon>
        <taxon>Pezizomycotina</taxon>
        <taxon>Leotiomycetes</taxon>
        <taxon>Helotiales</taxon>
        <taxon>Mollisiaceae</taxon>
        <taxon>Mollisia</taxon>
    </lineage>
</organism>
<keyword evidence="1" id="KW-0677">Repeat</keyword>
<dbReference type="Gene3D" id="3.40.50.300">
    <property type="entry name" value="P-loop containing nucleotide triphosphate hydrolases"/>
    <property type="match status" value="1"/>
</dbReference>
<proteinExistence type="predicted"/>
<dbReference type="Proteomes" id="UP000070700">
    <property type="component" value="Unassembled WGS sequence"/>
</dbReference>
<evidence type="ECO:0000313" key="4">
    <source>
        <dbReference type="Proteomes" id="UP000070700"/>
    </source>
</evidence>
<protein>
    <recommendedName>
        <fullName evidence="2">Nephrocystin 3-like N-terminal domain-containing protein</fullName>
    </recommendedName>
</protein>
<dbReference type="RefSeq" id="XP_018073915.1">
    <property type="nucleotide sequence ID" value="XM_018207918.1"/>
</dbReference>
<dbReference type="OrthoDB" id="5086500at2759"/>
<name>A0A194XH75_MOLSC</name>
<gene>
    <name evidence="3" type="ORF">LY89DRAFT_494046</name>
</gene>
<dbReference type="InterPro" id="IPR056884">
    <property type="entry name" value="NPHP3-like_N"/>
</dbReference>
<dbReference type="KEGG" id="psco:LY89DRAFT_494046"/>
<dbReference type="InParanoid" id="A0A194XH75"/>
<feature type="domain" description="Nephrocystin 3-like N-terminal" evidence="2">
    <location>
        <begin position="60"/>
        <end position="235"/>
    </location>
</feature>
<dbReference type="InterPro" id="IPR027417">
    <property type="entry name" value="P-loop_NTPase"/>
</dbReference>
<reference evidence="3 4" key="1">
    <citation type="submission" date="2015-10" db="EMBL/GenBank/DDBJ databases">
        <title>Full genome of DAOMC 229536 Phialocephala scopiformis, a fungal endophyte of spruce producing the potent anti-insectan compound rugulosin.</title>
        <authorList>
            <consortium name="DOE Joint Genome Institute"/>
            <person name="Walker A.K."/>
            <person name="Frasz S.L."/>
            <person name="Seifert K.A."/>
            <person name="Miller J.D."/>
            <person name="Mondo S.J."/>
            <person name="Labutti K."/>
            <person name="Lipzen A."/>
            <person name="Dockter R."/>
            <person name="Kennedy M."/>
            <person name="Grigoriev I.V."/>
            <person name="Spatafora J.W."/>
        </authorList>
    </citation>
    <scope>NUCLEOTIDE SEQUENCE [LARGE SCALE GENOMIC DNA]</scope>
    <source>
        <strain evidence="3 4">CBS 120377</strain>
    </source>
</reference>
<keyword evidence="4" id="KW-1185">Reference proteome</keyword>
<sequence length="305" mass="34978">MQTCYRPRSSVIAPALVTEILESLRALAYNARFEDMEEGFKGTSESIWKSSEDLGDHKVEGPGFVEWLESGNLFWLNGLPGSGKSTLMKYVIEHAKTKEHLSKADPRNWLLACWFFYELGDETSFNSLLHSLLLQILTAQQHLVPLTLQIYRKVQSRPKRNSSTDETWSDGDLMQALTIIVTQSADHFNLCIFVDGSDECGPREHLRSHVKFLLEWLASGEKARRINMKLCIASREITDIWVQLKNYKTCQIHHWTTEDTVTYAEQSLRAAFDDRLWGFNSDRHAELLETLCREISERSNGVFSG</sequence>
<dbReference type="EMBL" id="KQ947411">
    <property type="protein sequence ID" value="KUJ19560.1"/>
    <property type="molecule type" value="Genomic_DNA"/>
</dbReference>
<dbReference type="SUPFAM" id="SSF52540">
    <property type="entry name" value="P-loop containing nucleoside triphosphate hydrolases"/>
    <property type="match status" value="1"/>
</dbReference>
<dbReference type="PANTHER" id="PTHR10039:SF5">
    <property type="entry name" value="NACHT DOMAIN-CONTAINING PROTEIN"/>
    <property type="match status" value="1"/>
</dbReference>
<evidence type="ECO:0000313" key="3">
    <source>
        <dbReference type="EMBL" id="KUJ19560.1"/>
    </source>
</evidence>
<accession>A0A194XH75</accession>
<dbReference type="PANTHER" id="PTHR10039">
    <property type="entry name" value="AMELOGENIN"/>
    <property type="match status" value="1"/>
</dbReference>
<dbReference type="GeneID" id="28817644"/>
<evidence type="ECO:0000259" key="2">
    <source>
        <dbReference type="Pfam" id="PF24883"/>
    </source>
</evidence>